<dbReference type="NCBIfam" id="TIGR04104">
    <property type="entry name" value="cxxc_20_cxxc"/>
    <property type="match status" value="1"/>
</dbReference>
<evidence type="ECO:0000313" key="3">
    <source>
        <dbReference type="Proteomes" id="UP000675284"/>
    </source>
</evidence>
<dbReference type="InterPro" id="IPR026369">
    <property type="entry name" value="CxxC_20_CxxC"/>
</dbReference>
<feature type="transmembrane region" description="Helical" evidence="1">
    <location>
        <begin position="69"/>
        <end position="89"/>
    </location>
</feature>
<name>A0A941DVZ7_9BACI</name>
<evidence type="ECO:0008006" key="4">
    <source>
        <dbReference type="Google" id="ProtNLM"/>
    </source>
</evidence>
<dbReference type="RefSeq" id="WP_166529772.1">
    <property type="nucleotide sequence ID" value="NZ_CP115959.1"/>
</dbReference>
<accession>A0A941DVZ7</accession>
<reference evidence="2" key="1">
    <citation type="submission" date="2021-04" db="EMBL/GenBank/DDBJ databases">
        <title>Isolation and polyphasic classification of algal microorganism.</title>
        <authorList>
            <person name="Wang S."/>
        </authorList>
    </citation>
    <scope>NUCLEOTIDE SEQUENCE</scope>
    <source>
        <strain evidence="2">720a</strain>
    </source>
</reference>
<protein>
    <recommendedName>
        <fullName evidence="4">Cxxc_20_cxxc protein</fullName>
    </recommendedName>
</protein>
<keyword evidence="1" id="KW-1133">Transmembrane helix</keyword>
<keyword evidence="1" id="KW-0472">Membrane</keyword>
<evidence type="ECO:0000313" key="2">
    <source>
        <dbReference type="EMBL" id="MBR7794498.1"/>
    </source>
</evidence>
<keyword evidence="1" id="KW-0812">Transmembrane</keyword>
<dbReference type="AlphaFoldDB" id="A0A941DVZ7"/>
<dbReference type="Proteomes" id="UP000675284">
    <property type="component" value="Unassembled WGS sequence"/>
</dbReference>
<proteinExistence type="predicted"/>
<feature type="transmembrane region" description="Helical" evidence="1">
    <location>
        <begin position="46"/>
        <end position="63"/>
    </location>
</feature>
<sequence length="103" mass="12332">MPICQKCNNKWSWKQTLKKMFTLDTGMTCPYCREKQYLTQKSKKKAGLLNFFVPLPLLFNIFFDIPGIILLRLFPVLFFLIMSLHPFLIRLSNIEEDFNFFEK</sequence>
<organism evidence="2 3">
    <name type="scientific">Virgibacillus salarius</name>
    <dbReference type="NCBI Taxonomy" id="447199"/>
    <lineage>
        <taxon>Bacteria</taxon>
        <taxon>Bacillati</taxon>
        <taxon>Bacillota</taxon>
        <taxon>Bacilli</taxon>
        <taxon>Bacillales</taxon>
        <taxon>Bacillaceae</taxon>
        <taxon>Virgibacillus</taxon>
    </lineage>
</organism>
<dbReference type="EMBL" id="JAGSOT010000001">
    <property type="protein sequence ID" value="MBR7794498.1"/>
    <property type="molecule type" value="Genomic_DNA"/>
</dbReference>
<comment type="caution">
    <text evidence="2">The sequence shown here is derived from an EMBL/GenBank/DDBJ whole genome shotgun (WGS) entry which is preliminary data.</text>
</comment>
<evidence type="ECO:0000256" key="1">
    <source>
        <dbReference type="SAM" id="Phobius"/>
    </source>
</evidence>
<gene>
    <name evidence="2" type="ORF">KCX74_00395</name>
</gene>
<keyword evidence="3" id="KW-1185">Reference proteome</keyword>